<feature type="active site" description="Proton acceptor" evidence="2">
    <location>
        <position position="90"/>
    </location>
</feature>
<dbReference type="AlphaFoldDB" id="A0A3S5CEG5"/>
<gene>
    <name evidence="5" type="ORF">PXEA_LOCUS8050</name>
</gene>
<dbReference type="GO" id="GO:0019136">
    <property type="term" value="F:deoxynucleoside kinase activity"/>
    <property type="evidence" value="ECO:0007669"/>
    <property type="project" value="InterPro"/>
</dbReference>
<feature type="binding site" evidence="3">
    <location>
        <begin position="149"/>
        <end position="153"/>
    </location>
    <ligand>
        <name>ATP</name>
        <dbReference type="ChEBI" id="CHEBI:30616"/>
    </ligand>
</feature>
<feature type="domain" description="Deoxynucleoside kinase" evidence="4">
    <location>
        <begin position="10"/>
        <end position="203"/>
    </location>
</feature>
<evidence type="ECO:0000313" key="6">
    <source>
        <dbReference type="Proteomes" id="UP000784294"/>
    </source>
</evidence>
<dbReference type="GO" id="GO:0005739">
    <property type="term" value="C:mitochondrion"/>
    <property type="evidence" value="ECO:0007669"/>
    <property type="project" value="TreeGrafter"/>
</dbReference>
<dbReference type="OrthoDB" id="567086at2759"/>
<sequence length="216" mass="25236">MCISKKFSVIVEGNIGCGKSTFLRYFDMISSSVEVLQEPINMWKNVKGFNLFELMYQDIRRWAVPFQACALSTLLQRSKINQNAPVRLLERSLHSSRYCFVEAIRENGDISEADYRALHEAYQWGIKHDESKTDLFIYLRSSPRICLSRIKQRNRPGEECIPLAYLEQLHKFHDELLLENKYGLPAPIIVFDCDESLEKLKTTFFDQRRQVLCGVE</sequence>
<keyword evidence="3" id="KW-0067">ATP-binding</keyword>
<dbReference type="PANTHER" id="PTHR10513:SF24">
    <property type="entry name" value="THYMIDINE KINASE 2, MITOCHONDRIAL"/>
    <property type="match status" value="1"/>
</dbReference>
<dbReference type="EMBL" id="CAAALY010021742">
    <property type="protein sequence ID" value="VEL14610.1"/>
    <property type="molecule type" value="Genomic_DNA"/>
</dbReference>
<dbReference type="InterPro" id="IPR050566">
    <property type="entry name" value="Deoxyribonucleoside_kinase"/>
</dbReference>
<keyword evidence="6" id="KW-1185">Reference proteome</keyword>
<name>A0A3S5CEG5_9PLAT</name>
<reference evidence="5" key="1">
    <citation type="submission" date="2018-11" db="EMBL/GenBank/DDBJ databases">
        <authorList>
            <consortium name="Pathogen Informatics"/>
        </authorList>
    </citation>
    <scope>NUCLEOTIDE SEQUENCE</scope>
</reference>
<comment type="similarity">
    <text evidence="1">Belongs to the DCK/DGK family.</text>
</comment>
<dbReference type="InterPro" id="IPR031314">
    <property type="entry name" value="DNK_dom"/>
</dbReference>
<evidence type="ECO:0000259" key="4">
    <source>
        <dbReference type="Pfam" id="PF01712"/>
    </source>
</evidence>
<proteinExistence type="inferred from homology"/>
<dbReference type="PIRSF" id="PIRSF000705">
    <property type="entry name" value="DNK"/>
    <property type="match status" value="1"/>
</dbReference>
<dbReference type="Pfam" id="PF01712">
    <property type="entry name" value="dNK"/>
    <property type="match status" value="1"/>
</dbReference>
<dbReference type="GO" id="GO:0005524">
    <property type="term" value="F:ATP binding"/>
    <property type="evidence" value="ECO:0007669"/>
    <property type="project" value="UniProtKB-KW"/>
</dbReference>
<accession>A0A3S5CEG5</accession>
<dbReference type="Gene3D" id="3.40.50.300">
    <property type="entry name" value="P-loop containing nucleotide triphosphate hydrolases"/>
    <property type="match status" value="1"/>
</dbReference>
<dbReference type="PANTHER" id="PTHR10513">
    <property type="entry name" value="DEOXYNUCLEOSIDE KINASE"/>
    <property type="match status" value="1"/>
</dbReference>
<dbReference type="CDD" id="cd01673">
    <property type="entry name" value="dNK"/>
    <property type="match status" value="1"/>
</dbReference>
<keyword evidence="3" id="KW-0547">Nucleotide-binding</keyword>
<comment type="caution">
    <text evidence="5">The sequence shown here is derived from an EMBL/GenBank/DDBJ whole genome shotgun (WGS) entry which is preliminary data.</text>
</comment>
<dbReference type="Proteomes" id="UP000784294">
    <property type="component" value="Unassembled WGS sequence"/>
</dbReference>
<dbReference type="InterPro" id="IPR002624">
    <property type="entry name" value="DCK/DGK"/>
</dbReference>
<dbReference type="SUPFAM" id="SSF52540">
    <property type="entry name" value="P-loop containing nucleoside triphosphate hydrolases"/>
    <property type="match status" value="1"/>
</dbReference>
<evidence type="ECO:0000256" key="3">
    <source>
        <dbReference type="PIRSR" id="PIRSR000705-3"/>
    </source>
</evidence>
<organism evidence="5 6">
    <name type="scientific">Protopolystoma xenopodis</name>
    <dbReference type="NCBI Taxonomy" id="117903"/>
    <lineage>
        <taxon>Eukaryota</taxon>
        <taxon>Metazoa</taxon>
        <taxon>Spiralia</taxon>
        <taxon>Lophotrochozoa</taxon>
        <taxon>Platyhelminthes</taxon>
        <taxon>Monogenea</taxon>
        <taxon>Polyopisthocotylea</taxon>
        <taxon>Polystomatidea</taxon>
        <taxon>Polystomatidae</taxon>
        <taxon>Protopolystoma</taxon>
    </lineage>
</organism>
<evidence type="ECO:0000256" key="1">
    <source>
        <dbReference type="ARBA" id="ARBA00007420"/>
    </source>
</evidence>
<evidence type="ECO:0000256" key="2">
    <source>
        <dbReference type="PIRSR" id="PIRSR000705-1"/>
    </source>
</evidence>
<dbReference type="InterPro" id="IPR027417">
    <property type="entry name" value="P-loop_NTPase"/>
</dbReference>
<feature type="binding site" evidence="3">
    <location>
        <begin position="13"/>
        <end position="21"/>
    </location>
    <ligand>
        <name>ATP</name>
        <dbReference type="ChEBI" id="CHEBI:30616"/>
    </ligand>
</feature>
<protein>
    <recommendedName>
        <fullName evidence="4">Deoxynucleoside kinase domain-containing protein</fullName>
    </recommendedName>
</protein>
<evidence type="ECO:0000313" key="5">
    <source>
        <dbReference type="EMBL" id="VEL14610.1"/>
    </source>
</evidence>